<feature type="region of interest" description="Disordered" evidence="1">
    <location>
        <begin position="189"/>
        <end position="209"/>
    </location>
</feature>
<protein>
    <submittedName>
        <fullName evidence="2">Uncharacterized protein</fullName>
    </submittedName>
</protein>
<feature type="region of interest" description="Disordered" evidence="1">
    <location>
        <begin position="403"/>
        <end position="454"/>
    </location>
</feature>
<keyword evidence="3" id="KW-1185">Reference proteome</keyword>
<sequence length="543" mass="62449">MFGHEKSKMTSNSKDKVTKKQVLQNFLERNYSSHLLKLQNKNLQDSYNIQSPSRLKDDLDNFNEECVFRPSINQNSNKIAEQVRVSQDRSKEKIFDTLYYESIELQFKKQQQKAIQDKLKDDLLKQEMTFKPKIHEYKNPHLDNQPIKQMQNVQQNYIDQYIKKKKNEIPRVFDLQRQDLLNIENSISRPKTQHQISHSSSSSPIQTNGFVSQNQTLNNISISRNSISQFDKENHQQQKACSTLELVRSITSQLTFDNPNIPRSETSVSSISSKYSQAQKIIQQNRVAPISSSSREFKKYSNSSVGSNPNTNLNSYESDLLEFSPDQFMSETQNVIFEVLPYKTNDHYVVVTSKSCDINSTNNKQPSSQAIQILDSNSDGYQSPAYNDSDEKTPRVHEILNTDSNHKSFQNSSPSDQPLRDPTQLLSSNSFNLSPKQQTPSYTHTPQSQNQNNNYQRTSYQFNSKSLSMIIEDKAEITQSSMFDSNETQSQIVDQSKYSISHTSSSQKLNKFCKDASSIMGSENNNKEDHLNSSVINLYYNLN</sequence>
<organism evidence="2 3">
    <name type="scientific">Stylonychia lemnae</name>
    <name type="common">Ciliate</name>
    <dbReference type="NCBI Taxonomy" id="5949"/>
    <lineage>
        <taxon>Eukaryota</taxon>
        <taxon>Sar</taxon>
        <taxon>Alveolata</taxon>
        <taxon>Ciliophora</taxon>
        <taxon>Intramacronucleata</taxon>
        <taxon>Spirotrichea</taxon>
        <taxon>Stichotrichia</taxon>
        <taxon>Sporadotrichida</taxon>
        <taxon>Oxytrichidae</taxon>
        <taxon>Stylonychinae</taxon>
        <taxon>Stylonychia</taxon>
    </lineage>
</organism>
<dbReference type="AlphaFoldDB" id="A0A078AC30"/>
<name>A0A078AC30_STYLE</name>
<dbReference type="EMBL" id="CCKQ01007746">
    <property type="protein sequence ID" value="CDW79162.1"/>
    <property type="molecule type" value="Genomic_DNA"/>
</dbReference>
<evidence type="ECO:0000313" key="2">
    <source>
        <dbReference type="EMBL" id="CDW79162.1"/>
    </source>
</evidence>
<dbReference type="Proteomes" id="UP000039865">
    <property type="component" value="Unassembled WGS sequence"/>
</dbReference>
<accession>A0A078AC30</accession>
<gene>
    <name evidence="2" type="primary">Contig5100.g5451</name>
    <name evidence="2" type="ORF">STYLEM_8148</name>
</gene>
<evidence type="ECO:0000256" key="1">
    <source>
        <dbReference type="SAM" id="MobiDB-lite"/>
    </source>
</evidence>
<proteinExistence type="predicted"/>
<feature type="compositionally biased region" description="Polar residues" evidence="1">
    <location>
        <begin position="424"/>
        <end position="454"/>
    </location>
</feature>
<feature type="region of interest" description="Disordered" evidence="1">
    <location>
        <begin position="292"/>
        <end position="311"/>
    </location>
</feature>
<reference evidence="2 3" key="1">
    <citation type="submission" date="2014-06" db="EMBL/GenBank/DDBJ databases">
        <authorList>
            <person name="Swart Estienne"/>
        </authorList>
    </citation>
    <scope>NUCLEOTIDE SEQUENCE [LARGE SCALE GENOMIC DNA]</scope>
    <source>
        <strain evidence="2 3">130c</strain>
    </source>
</reference>
<feature type="compositionally biased region" description="Polar residues" evidence="1">
    <location>
        <begin position="407"/>
        <end position="416"/>
    </location>
</feature>
<evidence type="ECO:0000313" key="3">
    <source>
        <dbReference type="Proteomes" id="UP000039865"/>
    </source>
</evidence>
<dbReference type="InParanoid" id="A0A078AC30"/>